<gene>
    <name evidence="1" type="ORF">NND11_09365</name>
</gene>
<comment type="caution">
    <text evidence="1">The sequence shown here is derived from an EMBL/GenBank/DDBJ whole genome shotgun (WGS) entry which is preliminary data.</text>
</comment>
<evidence type="ECO:0000313" key="2">
    <source>
        <dbReference type="Proteomes" id="UP001206014"/>
    </source>
</evidence>
<reference evidence="1" key="1">
    <citation type="submission" date="2022-07" db="EMBL/GenBank/DDBJ databases">
        <title>Prevotella copri.</title>
        <authorList>
            <person name="Yang C."/>
        </authorList>
    </citation>
    <scope>NUCLEOTIDE SEQUENCE</scope>
    <source>
        <strain evidence="1">HF88</strain>
    </source>
</reference>
<dbReference type="AlphaFoldDB" id="A0AAW5I0K5"/>
<protein>
    <submittedName>
        <fullName evidence="1">Uncharacterized protein</fullName>
    </submittedName>
</protein>
<dbReference type="Proteomes" id="UP001206014">
    <property type="component" value="Unassembled WGS sequence"/>
</dbReference>
<accession>A0AAW5I0K5</accession>
<organism evidence="1 2">
    <name type="scientific">Segatella copri</name>
    <dbReference type="NCBI Taxonomy" id="165179"/>
    <lineage>
        <taxon>Bacteria</taxon>
        <taxon>Pseudomonadati</taxon>
        <taxon>Bacteroidota</taxon>
        <taxon>Bacteroidia</taxon>
        <taxon>Bacteroidales</taxon>
        <taxon>Prevotellaceae</taxon>
        <taxon>Segatella</taxon>
    </lineage>
</organism>
<sequence>MMNCNRNRQMVKRRIYSFQMDGESRAEAICRAFQQYTLVDWALYDRVSFQIVSSVKHPLLMRELSQLMSIAQSFKDSAQVEFLQESQAGAEQRLLLVILAYRVDSNLKVCHL</sequence>
<dbReference type="EMBL" id="JANDXR010000010">
    <property type="protein sequence ID" value="MCP9501757.1"/>
    <property type="molecule type" value="Genomic_DNA"/>
</dbReference>
<dbReference type="RefSeq" id="WP_234564379.1">
    <property type="nucleotide sequence ID" value="NZ_JAJTTD010000010.1"/>
</dbReference>
<evidence type="ECO:0000313" key="1">
    <source>
        <dbReference type="EMBL" id="MCP9501757.1"/>
    </source>
</evidence>
<name>A0AAW5I0K5_9BACT</name>
<proteinExistence type="predicted"/>